<feature type="transmembrane region" description="Helical" evidence="1">
    <location>
        <begin position="256"/>
        <end position="275"/>
    </location>
</feature>
<keyword evidence="1" id="KW-1133">Transmembrane helix</keyword>
<evidence type="ECO:0000313" key="3">
    <source>
        <dbReference type="Proteomes" id="UP000663828"/>
    </source>
</evidence>
<dbReference type="AlphaFoldDB" id="A0A814N312"/>
<organism evidence="2 3">
    <name type="scientific">Adineta ricciae</name>
    <name type="common">Rotifer</name>
    <dbReference type="NCBI Taxonomy" id="249248"/>
    <lineage>
        <taxon>Eukaryota</taxon>
        <taxon>Metazoa</taxon>
        <taxon>Spiralia</taxon>
        <taxon>Gnathifera</taxon>
        <taxon>Rotifera</taxon>
        <taxon>Eurotatoria</taxon>
        <taxon>Bdelloidea</taxon>
        <taxon>Adinetida</taxon>
        <taxon>Adinetidae</taxon>
        <taxon>Adineta</taxon>
    </lineage>
</organism>
<protein>
    <submittedName>
        <fullName evidence="2">Uncharacterized protein</fullName>
    </submittedName>
</protein>
<sequence>MTCKLNWSIRSDGDENSHRSLLSDCDFDYDLSSVRRRYANEKRSILALNTLAINRYDPPTTRLSAKPIGFLQPTKNLFLTNPILFSKQSPFDNRFLNTPSDSINSLADRLDKCSLDENNLNKNSCWSCHHSKRQINPFSTFRTSRLFIQSKTTTTLFDQDHTKLWSRTFSTTSAIPENQSINCVRKDSPEQSLLTEEDSLPNHSFLSKILVLLIIFMFGLAIGYLFTHVFPYSVLYQWFIRVWNHVIQLSIESLEACLRYVFFILTIPLSYINFISVQ</sequence>
<keyword evidence="1" id="KW-0812">Transmembrane</keyword>
<feature type="transmembrane region" description="Helical" evidence="1">
    <location>
        <begin position="209"/>
        <end position="235"/>
    </location>
</feature>
<keyword evidence="1" id="KW-0472">Membrane</keyword>
<accession>A0A814N312</accession>
<keyword evidence="3" id="KW-1185">Reference proteome</keyword>
<evidence type="ECO:0000256" key="1">
    <source>
        <dbReference type="SAM" id="Phobius"/>
    </source>
</evidence>
<dbReference type="Proteomes" id="UP000663828">
    <property type="component" value="Unassembled WGS sequence"/>
</dbReference>
<dbReference type="EMBL" id="CAJNOR010001156">
    <property type="protein sequence ID" value="CAF1087189.1"/>
    <property type="molecule type" value="Genomic_DNA"/>
</dbReference>
<proteinExistence type="predicted"/>
<gene>
    <name evidence="2" type="ORF">XAT740_LOCUS17639</name>
</gene>
<reference evidence="2" key="1">
    <citation type="submission" date="2021-02" db="EMBL/GenBank/DDBJ databases">
        <authorList>
            <person name="Nowell W R."/>
        </authorList>
    </citation>
    <scope>NUCLEOTIDE SEQUENCE</scope>
</reference>
<name>A0A814N312_ADIRI</name>
<comment type="caution">
    <text evidence="2">The sequence shown here is derived from an EMBL/GenBank/DDBJ whole genome shotgun (WGS) entry which is preliminary data.</text>
</comment>
<evidence type="ECO:0000313" key="2">
    <source>
        <dbReference type="EMBL" id="CAF1087189.1"/>
    </source>
</evidence>